<evidence type="ECO:0000256" key="3">
    <source>
        <dbReference type="ARBA" id="ARBA00022692"/>
    </source>
</evidence>
<keyword evidence="6 7" id="KW-0472">Membrane</keyword>
<sequence>MPKKPDVTFKDLWNSLPPVTRTSMLLAVLIGIISTLNPFVSTKFWYTHDFLARGRYWAPLTAPFAFQGHGIPYLLSLVNFYTNISAAETKKFHRTADLVFYLLFVVVIFLAVGPSIGSYAYLNGVGAALSYTITQDDPEGMVQYFVFQTKRKYTPWIGIVVAFVAAGLLGIGDQVVGIAAGHMFLFLTELLPLAGGPKLSTPQWIANAESKTRARIELRRRGGHRLGR</sequence>
<evidence type="ECO:0000256" key="5">
    <source>
        <dbReference type="ARBA" id="ARBA00022989"/>
    </source>
</evidence>
<comment type="caution">
    <text evidence="7">Lacks conserved residue(s) required for the propagation of feature annotation.</text>
</comment>
<evidence type="ECO:0000313" key="9">
    <source>
        <dbReference type="Proteomes" id="UP000238350"/>
    </source>
</evidence>
<dbReference type="EMBL" id="NDIQ01000021">
    <property type="protein sequence ID" value="PRT54428.1"/>
    <property type="molecule type" value="Genomic_DNA"/>
</dbReference>
<protein>
    <recommendedName>
        <fullName evidence="7">Derlin</fullName>
    </recommendedName>
</protein>
<keyword evidence="4 7" id="KW-0256">Endoplasmic reticulum</keyword>
<dbReference type="GO" id="GO:0005789">
    <property type="term" value="C:endoplasmic reticulum membrane"/>
    <property type="evidence" value="ECO:0007669"/>
    <property type="project" value="UniProtKB-SubCell"/>
</dbReference>
<dbReference type="PANTHER" id="PTHR11009">
    <property type="entry name" value="DER1-LIKE PROTEIN, DERLIN"/>
    <property type="match status" value="1"/>
</dbReference>
<accession>A0A2T0FHE8</accession>
<organism evidence="8 9">
    <name type="scientific">Wickerhamiella sorbophila</name>
    <dbReference type="NCBI Taxonomy" id="45607"/>
    <lineage>
        <taxon>Eukaryota</taxon>
        <taxon>Fungi</taxon>
        <taxon>Dikarya</taxon>
        <taxon>Ascomycota</taxon>
        <taxon>Saccharomycotina</taxon>
        <taxon>Dipodascomycetes</taxon>
        <taxon>Dipodascales</taxon>
        <taxon>Trichomonascaceae</taxon>
        <taxon>Wickerhamiella</taxon>
    </lineage>
</organism>
<feature type="transmembrane region" description="Helical" evidence="7">
    <location>
        <begin position="98"/>
        <end position="122"/>
    </location>
</feature>
<name>A0A2T0FHE8_9ASCO</name>
<feature type="transmembrane region" description="Helical" evidence="7">
    <location>
        <begin position="24"/>
        <end position="46"/>
    </location>
</feature>
<dbReference type="SUPFAM" id="SSF144091">
    <property type="entry name" value="Rhomboid-like"/>
    <property type="match status" value="1"/>
</dbReference>
<feature type="transmembrane region" description="Helical" evidence="7">
    <location>
        <begin position="153"/>
        <end position="171"/>
    </location>
</feature>
<dbReference type="Pfam" id="PF04511">
    <property type="entry name" value="DER1"/>
    <property type="match status" value="1"/>
</dbReference>
<evidence type="ECO:0000313" key="8">
    <source>
        <dbReference type="EMBL" id="PRT54428.1"/>
    </source>
</evidence>
<dbReference type="OrthoDB" id="19102at2759"/>
<evidence type="ECO:0000256" key="2">
    <source>
        <dbReference type="ARBA" id="ARBA00008917"/>
    </source>
</evidence>
<dbReference type="STRING" id="45607.A0A2T0FHE8"/>
<proteinExistence type="inferred from homology"/>
<evidence type="ECO:0000256" key="7">
    <source>
        <dbReference type="RuleBase" id="RU363059"/>
    </source>
</evidence>
<dbReference type="InterPro" id="IPR035952">
    <property type="entry name" value="Rhomboid-like_sf"/>
</dbReference>
<comment type="subcellular location">
    <subcellularLocation>
        <location evidence="1 7">Endoplasmic reticulum membrane</location>
        <topology evidence="1 7">Multi-pass membrane protein</topology>
    </subcellularLocation>
</comment>
<dbReference type="GO" id="GO:0006950">
    <property type="term" value="P:response to stress"/>
    <property type="evidence" value="ECO:0007669"/>
    <property type="project" value="UniProtKB-ARBA"/>
</dbReference>
<dbReference type="InterPro" id="IPR007599">
    <property type="entry name" value="DER1"/>
</dbReference>
<dbReference type="GeneID" id="36515796"/>
<comment type="function">
    <text evidence="7">May be involved in the degradation of misfolded endoplasmic reticulum (ER) luminal proteins.</text>
</comment>
<evidence type="ECO:0000256" key="6">
    <source>
        <dbReference type="ARBA" id="ARBA00023136"/>
    </source>
</evidence>
<reference evidence="8 9" key="1">
    <citation type="submission" date="2017-04" db="EMBL/GenBank/DDBJ databases">
        <title>Genome sequencing of [Candida] sorbophila.</title>
        <authorList>
            <person name="Ahn J.O."/>
        </authorList>
    </citation>
    <scope>NUCLEOTIDE SEQUENCE [LARGE SCALE GENOMIC DNA]</scope>
    <source>
        <strain evidence="8 9">DS02</strain>
    </source>
</reference>
<evidence type="ECO:0000256" key="4">
    <source>
        <dbReference type="ARBA" id="ARBA00022824"/>
    </source>
</evidence>
<dbReference type="RefSeq" id="XP_024664373.1">
    <property type="nucleotide sequence ID" value="XM_024808605.1"/>
</dbReference>
<keyword evidence="9" id="KW-1185">Reference proteome</keyword>
<keyword evidence="5 7" id="KW-1133">Transmembrane helix</keyword>
<comment type="caution">
    <text evidence="8">The sequence shown here is derived from an EMBL/GenBank/DDBJ whole genome shotgun (WGS) entry which is preliminary data.</text>
</comment>
<keyword evidence="3 7" id="KW-0812">Transmembrane</keyword>
<evidence type="ECO:0000256" key="1">
    <source>
        <dbReference type="ARBA" id="ARBA00004477"/>
    </source>
</evidence>
<comment type="similarity">
    <text evidence="2 7">Belongs to the derlin family.</text>
</comment>
<gene>
    <name evidence="8" type="ORF">B9G98_02048</name>
</gene>
<dbReference type="AlphaFoldDB" id="A0A2T0FHE8"/>
<dbReference type="Proteomes" id="UP000238350">
    <property type="component" value="Unassembled WGS sequence"/>
</dbReference>